<keyword evidence="1" id="KW-0175">Coiled coil</keyword>
<evidence type="ECO:0000256" key="1">
    <source>
        <dbReference type="SAM" id="Coils"/>
    </source>
</evidence>
<keyword evidence="2" id="KW-0449">Lipoprotein</keyword>
<proteinExistence type="predicted"/>
<gene>
    <name evidence="2" type="ORF">EVA_01447</name>
</gene>
<accession>J9H338</accession>
<comment type="caution">
    <text evidence="2">The sequence shown here is derived from an EMBL/GenBank/DDBJ whole genome shotgun (WGS) entry which is preliminary data.</text>
</comment>
<organism evidence="2">
    <name type="scientific">gut metagenome</name>
    <dbReference type="NCBI Taxonomy" id="749906"/>
    <lineage>
        <taxon>unclassified sequences</taxon>
        <taxon>metagenomes</taxon>
        <taxon>organismal metagenomes</taxon>
    </lineage>
</organism>
<protein>
    <submittedName>
        <fullName evidence="2">Lipoprotein</fullName>
    </submittedName>
</protein>
<dbReference type="EMBL" id="AMCI01000203">
    <property type="protein sequence ID" value="EJX10353.1"/>
    <property type="molecule type" value="Genomic_DNA"/>
</dbReference>
<feature type="coiled-coil region" evidence="1">
    <location>
        <begin position="442"/>
        <end position="512"/>
    </location>
</feature>
<feature type="coiled-coil region" evidence="1">
    <location>
        <begin position="361"/>
        <end position="388"/>
    </location>
</feature>
<dbReference type="AlphaFoldDB" id="J9H338"/>
<feature type="coiled-coil region" evidence="1">
    <location>
        <begin position="59"/>
        <end position="120"/>
    </location>
</feature>
<sequence>MKKWTFLVAALLSSATLCTTSCVDDNESASVTNIRDAKAEQLKALAEMYKAQGEAALIQANAEKVYKEAQAEYQKAMAEAQKGEEERAKQQFVLTMQKLEAQTKSAIIQLEMEMAQYKDQILTSHNDQLSLLYSDYENAVKKMNTLVSDLATAQANIAALTAGVEYAKIQSSNNIRVHEQNIAGYEAQIELLNDPAYTNIDRKELWAKYQAAEKKYDLAWETLKTNEGVAAKQAGDAVKAALLAVDITPIRKVQNIVDNKGVANPFYYEVESTSFIVDIQLSMSSDDLYKNFKLNETNKLNADREFAETVADALADLGTSADKEDKTTAYGQLAAANKALTDANAMPETNDSEKGAKKQAIASAETAIAQAKDNLADKQAAYDKAVAEQKEYNEAFAAVDIAALNKASEAVQPLVEAQEKAKEAYTNVWKEVNKLYAEKELLNQLYNNATDIESMIADLQENIAYAQQQIAYYKNEFITNAEVSLAKENQKIENLKSEIEIQKQIIKVAENALKSALGGEETPETKA</sequence>
<name>J9H338_9ZZZZ</name>
<evidence type="ECO:0000313" key="2">
    <source>
        <dbReference type="EMBL" id="EJX10353.1"/>
    </source>
</evidence>
<reference evidence="2" key="1">
    <citation type="journal article" date="2012" name="PLoS ONE">
        <title>Gene sets for utilization of primary and secondary nutrition supplies in the distal gut of endangered iberian lynx.</title>
        <authorList>
            <person name="Alcaide M."/>
            <person name="Messina E."/>
            <person name="Richter M."/>
            <person name="Bargiela R."/>
            <person name="Peplies J."/>
            <person name="Huws S.A."/>
            <person name="Newbold C.J."/>
            <person name="Golyshin P.N."/>
            <person name="Simon M.A."/>
            <person name="Lopez G."/>
            <person name="Yakimov M.M."/>
            <person name="Ferrer M."/>
        </authorList>
    </citation>
    <scope>NUCLEOTIDE SEQUENCE</scope>
</reference>